<dbReference type="InterPro" id="IPR009003">
    <property type="entry name" value="Peptidase_S1_PA"/>
</dbReference>
<dbReference type="InterPro" id="IPR043504">
    <property type="entry name" value="Peptidase_S1_PA_chymotrypsin"/>
</dbReference>
<evidence type="ECO:0000256" key="1">
    <source>
        <dbReference type="ARBA" id="ARBA00023157"/>
    </source>
</evidence>
<gene>
    <name evidence="4" type="ORF">MSPICULIGERA_LOCUS10103</name>
</gene>
<dbReference type="InterPro" id="IPR001314">
    <property type="entry name" value="Peptidase_S1A"/>
</dbReference>
<dbReference type="Proteomes" id="UP001177023">
    <property type="component" value="Unassembled WGS sequence"/>
</dbReference>
<proteinExistence type="inferred from homology"/>
<keyword evidence="1" id="KW-1015">Disulfide bond</keyword>
<dbReference type="InterPro" id="IPR001254">
    <property type="entry name" value="Trypsin_dom"/>
</dbReference>
<feature type="domain" description="Peptidase S1" evidence="3">
    <location>
        <begin position="91"/>
        <end position="321"/>
    </location>
</feature>
<evidence type="ECO:0000256" key="2">
    <source>
        <dbReference type="ARBA" id="ARBA00024195"/>
    </source>
</evidence>
<comment type="caution">
    <text evidence="4">The sequence shown here is derived from an EMBL/GenBank/DDBJ whole genome shotgun (WGS) entry which is preliminary data.</text>
</comment>
<protein>
    <recommendedName>
        <fullName evidence="3">Peptidase S1 domain-containing protein</fullName>
    </recommendedName>
</protein>
<dbReference type="GO" id="GO:0006508">
    <property type="term" value="P:proteolysis"/>
    <property type="evidence" value="ECO:0007669"/>
    <property type="project" value="InterPro"/>
</dbReference>
<keyword evidence="5" id="KW-1185">Reference proteome</keyword>
<accession>A0AA36CPG1</accession>
<dbReference type="InterPro" id="IPR051487">
    <property type="entry name" value="Ser/Thr_Proteases_Immune/Dev"/>
</dbReference>
<feature type="domain" description="Peptidase S1" evidence="3">
    <location>
        <begin position="326"/>
        <end position="514"/>
    </location>
</feature>
<sequence length="524" mass="58150">MDIFGEEIDIRAQHLELTFWLEGSLTDLEVHKPIGKYRRLDLPGLNNPSDEVAEWLNENTDDKYPRFCVEDIVLLPIIYYRIERADGEALFVPAEHLVKDITEYPYMVAIMEKKAGEPWQHVHKCSGSIVDKNWVMTAPACVEGNIENLLVVAGAADLRAGSILKQTREVAEKHIQTNINSHLALIRLKTPLDFGASVNATVLTDSAGKVIDDPREMKALGWGHPGSGLVERLRIITVNENKQTCQSLIPMQLCWVVSYPGVCQGDVGGALIYPALNSANQIIYVQIGVIAPYADSCASKNDQAHFLWLPTRCDWIARIVGHKLIYVCSGTIIDKDWVLTPTECVVDIPTKDLVVIAGVTDLRTTSELKQVRAVADRRMHMGTGTVWRPDPHITMLQLQEPLALGNSVRPTLIPRMKKTNSEESVERLRVMAVNEDKKHCDRADDELSCGQPGMCLEDAGGPLMYPLLTGDVKIVYVQLGVNLYAGDGPCDEPGDKGVFLLVSEHCQWIESTLGRKVCQALDTL</sequence>
<dbReference type="PROSITE" id="PS50240">
    <property type="entry name" value="TRYPSIN_DOM"/>
    <property type="match status" value="2"/>
</dbReference>
<evidence type="ECO:0000313" key="5">
    <source>
        <dbReference type="Proteomes" id="UP001177023"/>
    </source>
</evidence>
<organism evidence="4 5">
    <name type="scientific">Mesorhabditis spiculigera</name>
    <dbReference type="NCBI Taxonomy" id="96644"/>
    <lineage>
        <taxon>Eukaryota</taxon>
        <taxon>Metazoa</taxon>
        <taxon>Ecdysozoa</taxon>
        <taxon>Nematoda</taxon>
        <taxon>Chromadorea</taxon>
        <taxon>Rhabditida</taxon>
        <taxon>Rhabditina</taxon>
        <taxon>Rhabditomorpha</taxon>
        <taxon>Rhabditoidea</taxon>
        <taxon>Rhabditidae</taxon>
        <taxon>Mesorhabditinae</taxon>
        <taxon>Mesorhabditis</taxon>
    </lineage>
</organism>
<dbReference type="Gene3D" id="2.40.10.10">
    <property type="entry name" value="Trypsin-like serine proteases"/>
    <property type="match status" value="3"/>
</dbReference>
<feature type="non-terminal residue" evidence="4">
    <location>
        <position position="1"/>
    </location>
</feature>
<reference evidence="4" key="1">
    <citation type="submission" date="2023-06" db="EMBL/GenBank/DDBJ databases">
        <authorList>
            <person name="Delattre M."/>
        </authorList>
    </citation>
    <scope>NUCLEOTIDE SEQUENCE</scope>
    <source>
        <strain evidence="4">AF72</strain>
    </source>
</reference>
<comment type="similarity">
    <text evidence="2">Belongs to the peptidase S1 family. CLIP subfamily.</text>
</comment>
<dbReference type="PANTHER" id="PTHR24256">
    <property type="entry name" value="TRYPTASE-RELATED"/>
    <property type="match status" value="1"/>
</dbReference>
<dbReference type="AlphaFoldDB" id="A0AA36CPG1"/>
<dbReference type="EMBL" id="CATQJA010002579">
    <property type="protein sequence ID" value="CAJ0571703.1"/>
    <property type="molecule type" value="Genomic_DNA"/>
</dbReference>
<dbReference type="SMART" id="SM00020">
    <property type="entry name" value="Tryp_SPc"/>
    <property type="match status" value="1"/>
</dbReference>
<dbReference type="GO" id="GO:0004252">
    <property type="term" value="F:serine-type endopeptidase activity"/>
    <property type="evidence" value="ECO:0007669"/>
    <property type="project" value="InterPro"/>
</dbReference>
<dbReference type="PRINTS" id="PR00722">
    <property type="entry name" value="CHYMOTRYPSIN"/>
</dbReference>
<name>A0AA36CPG1_9BILA</name>
<evidence type="ECO:0000259" key="3">
    <source>
        <dbReference type="PROSITE" id="PS50240"/>
    </source>
</evidence>
<evidence type="ECO:0000313" key="4">
    <source>
        <dbReference type="EMBL" id="CAJ0571703.1"/>
    </source>
</evidence>
<dbReference type="Pfam" id="PF00089">
    <property type="entry name" value="Trypsin"/>
    <property type="match status" value="2"/>
</dbReference>
<dbReference type="SUPFAM" id="SSF50494">
    <property type="entry name" value="Trypsin-like serine proteases"/>
    <property type="match status" value="2"/>
</dbReference>